<dbReference type="EMBL" id="ML170233">
    <property type="protein sequence ID" value="TDL16892.1"/>
    <property type="molecule type" value="Genomic_DNA"/>
</dbReference>
<dbReference type="AlphaFoldDB" id="A0A4Y7PPV6"/>
<reference evidence="1 2" key="1">
    <citation type="submission" date="2018-06" db="EMBL/GenBank/DDBJ databases">
        <title>A transcriptomic atlas of mushroom development highlights an independent origin of complex multicellularity.</title>
        <authorList>
            <consortium name="DOE Joint Genome Institute"/>
            <person name="Krizsan K."/>
            <person name="Almasi E."/>
            <person name="Merenyi Z."/>
            <person name="Sahu N."/>
            <person name="Viragh M."/>
            <person name="Koszo T."/>
            <person name="Mondo S."/>
            <person name="Kiss B."/>
            <person name="Balint B."/>
            <person name="Kues U."/>
            <person name="Barry K."/>
            <person name="Hegedus J.C."/>
            <person name="Henrissat B."/>
            <person name="Johnson J."/>
            <person name="Lipzen A."/>
            <person name="Ohm R."/>
            <person name="Nagy I."/>
            <person name="Pangilinan J."/>
            <person name="Yan J."/>
            <person name="Xiong Y."/>
            <person name="Grigoriev I.V."/>
            <person name="Hibbett D.S."/>
            <person name="Nagy L.G."/>
        </authorList>
    </citation>
    <scope>NUCLEOTIDE SEQUENCE [LARGE SCALE GENOMIC DNA]</scope>
    <source>
        <strain evidence="1 2">SZMC22713</strain>
    </source>
</reference>
<dbReference type="OrthoDB" id="3239894at2759"/>
<evidence type="ECO:0000313" key="2">
    <source>
        <dbReference type="Proteomes" id="UP000294933"/>
    </source>
</evidence>
<dbReference type="VEuPathDB" id="FungiDB:BD410DRAFT_844068"/>
<protein>
    <submittedName>
        <fullName evidence="1">Uncharacterized protein</fullName>
    </submittedName>
</protein>
<keyword evidence="2" id="KW-1185">Reference proteome</keyword>
<accession>A0A4Y7PPV6</accession>
<proteinExistence type="predicted"/>
<evidence type="ECO:0000313" key="1">
    <source>
        <dbReference type="EMBL" id="TDL16892.1"/>
    </source>
</evidence>
<dbReference type="Proteomes" id="UP000294933">
    <property type="component" value="Unassembled WGS sequence"/>
</dbReference>
<gene>
    <name evidence="1" type="ORF">BD410DRAFT_844068</name>
</gene>
<organism evidence="1 2">
    <name type="scientific">Rickenella mellea</name>
    <dbReference type="NCBI Taxonomy" id="50990"/>
    <lineage>
        <taxon>Eukaryota</taxon>
        <taxon>Fungi</taxon>
        <taxon>Dikarya</taxon>
        <taxon>Basidiomycota</taxon>
        <taxon>Agaricomycotina</taxon>
        <taxon>Agaricomycetes</taxon>
        <taxon>Hymenochaetales</taxon>
        <taxon>Rickenellaceae</taxon>
        <taxon>Rickenella</taxon>
    </lineage>
</organism>
<sequence length="179" mass="19653">MQDGEAVNFLRLATALKILLSSSIDEPQLQRAETLLLDYLQGLKELYSEANMKPNHACAPETVGAITSKLNRSGEAHGTVEEAVSGSSVLKEGLCQVRNQHGTVTTVANTKVVSAHARAYFFGRYNSDEIIRVRCALDRETAGGVAIPSEIGQFYNYTLLDGRRLLLHREAYANPLDYP</sequence>
<name>A0A4Y7PPV6_9AGAM</name>